<dbReference type="EMBL" id="KB446555">
    <property type="protein sequence ID" value="EME89037.1"/>
    <property type="molecule type" value="Genomic_DNA"/>
</dbReference>
<evidence type="ECO:0000313" key="2">
    <source>
        <dbReference type="EMBL" id="EME89037.1"/>
    </source>
</evidence>
<gene>
    <name evidence="2" type="ORF">MYCFIDRAFT_181416</name>
</gene>
<dbReference type="Pfam" id="PF00300">
    <property type="entry name" value="His_Phos_1"/>
    <property type="match status" value="1"/>
</dbReference>
<evidence type="ECO:0000313" key="3">
    <source>
        <dbReference type="Proteomes" id="UP000016932"/>
    </source>
</evidence>
<dbReference type="SUPFAM" id="SSF53254">
    <property type="entry name" value="Phosphoglycerate mutase-like"/>
    <property type="match status" value="1"/>
</dbReference>
<dbReference type="PANTHER" id="PTHR48100">
    <property type="entry name" value="BROAD-SPECIFICITY PHOSPHATASE YOR283W-RELATED"/>
    <property type="match status" value="1"/>
</dbReference>
<feature type="compositionally biased region" description="Polar residues" evidence="1">
    <location>
        <begin position="237"/>
        <end position="247"/>
    </location>
</feature>
<dbReference type="CDD" id="cd07040">
    <property type="entry name" value="HP"/>
    <property type="match status" value="1"/>
</dbReference>
<dbReference type="AlphaFoldDB" id="N1QC84"/>
<evidence type="ECO:0008006" key="4">
    <source>
        <dbReference type="Google" id="ProtNLM"/>
    </source>
</evidence>
<dbReference type="GeneID" id="19334546"/>
<dbReference type="VEuPathDB" id="FungiDB:MYCFIDRAFT_181416"/>
<dbReference type="eggNOG" id="KOG4754">
    <property type="taxonomic scope" value="Eukaryota"/>
</dbReference>
<dbReference type="GO" id="GO:0005737">
    <property type="term" value="C:cytoplasm"/>
    <property type="evidence" value="ECO:0007669"/>
    <property type="project" value="TreeGrafter"/>
</dbReference>
<feature type="region of interest" description="Disordered" evidence="1">
    <location>
        <begin position="199"/>
        <end position="268"/>
    </location>
</feature>
<name>N1QC84_PSEFD</name>
<sequence length="268" mass="30670">MAPTIYCVRHAQGYHNLCVENHHMPDPDLTELGEEQCRNLQKNFPHHDKIDLIVASPIRRTLHTALLSFHDTIQRKGLKVIALSELQETSDLPCDTGSEKSKLEKEFANQPVDLSLVPDGWNCKRGKWSPTSQAIQARARQARQWLKSREEKNIVVVTHGGFLHYFTKDWDAFEQSAGTGWQNTEFRWFYFKQEHDEKDEEADVEEWPESKVRRRGRGQQDREEVSNLQRTAAAGENGSSASTSTRQAAMAINAQAVEERPHVIQAKV</sequence>
<evidence type="ECO:0000256" key="1">
    <source>
        <dbReference type="SAM" id="MobiDB-lite"/>
    </source>
</evidence>
<dbReference type="InterPro" id="IPR013078">
    <property type="entry name" value="His_Pase_superF_clade-1"/>
</dbReference>
<dbReference type="GO" id="GO:0016791">
    <property type="term" value="F:phosphatase activity"/>
    <property type="evidence" value="ECO:0007669"/>
    <property type="project" value="TreeGrafter"/>
</dbReference>
<proteinExistence type="predicted"/>
<accession>N1QC84</accession>
<dbReference type="Gene3D" id="3.40.50.1240">
    <property type="entry name" value="Phosphoglycerate mutase-like"/>
    <property type="match status" value="1"/>
</dbReference>
<keyword evidence="3" id="KW-1185">Reference proteome</keyword>
<dbReference type="RefSeq" id="XP_007921834.1">
    <property type="nucleotide sequence ID" value="XM_007923643.1"/>
</dbReference>
<dbReference type="HOGENOM" id="CLU_039184_1_0_1"/>
<dbReference type="Proteomes" id="UP000016932">
    <property type="component" value="Unassembled WGS sequence"/>
</dbReference>
<dbReference type="InterPro" id="IPR029033">
    <property type="entry name" value="His_PPase_superfam"/>
</dbReference>
<dbReference type="InterPro" id="IPR050275">
    <property type="entry name" value="PGM_Phosphatase"/>
</dbReference>
<reference evidence="2 3" key="1">
    <citation type="journal article" date="2012" name="PLoS Pathog.">
        <title>Diverse lifestyles and strategies of plant pathogenesis encoded in the genomes of eighteen Dothideomycetes fungi.</title>
        <authorList>
            <person name="Ohm R.A."/>
            <person name="Feau N."/>
            <person name="Henrissat B."/>
            <person name="Schoch C.L."/>
            <person name="Horwitz B.A."/>
            <person name="Barry K.W."/>
            <person name="Condon B.J."/>
            <person name="Copeland A.C."/>
            <person name="Dhillon B."/>
            <person name="Glaser F."/>
            <person name="Hesse C.N."/>
            <person name="Kosti I."/>
            <person name="LaButti K."/>
            <person name="Lindquist E.A."/>
            <person name="Lucas S."/>
            <person name="Salamov A.A."/>
            <person name="Bradshaw R.E."/>
            <person name="Ciuffetti L."/>
            <person name="Hamelin R.C."/>
            <person name="Kema G.H.J."/>
            <person name="Lawrence C."/>
            <person name="Scott J.A."/>
            <person name="Spatafora J.W."/>
            <person name="Turgeon B.G."/>
            <person name="de Wit P.J.G.M."/>
            <person name="Zhong S."/>
            <person name="Goodwin S.B."/>
            <person name="Grigoriev I.V."/>
        </authorList>
    </citation>
    <scope>NUCLEOTIDE SEQUENCE [LARGE SCALE GENOMIC DNA]</scope>
    <source>
        <strain evidence="2 3">CIRAD86</strain>
    </source>
</reference>
<dbReference type="OrthoDB" id="512915at2759"/>
<organism evidence="2 3">
    <name type="scientific">Pseudocercospora fijiensis (strain CIRAD86)</name>
    <name type="common">Black leaf streak disease fungus</name>
    <name type="synonym">Mycosphaerella fijiensis</name>
    <dbReference type="NCBI Taxonomy" id="383855"/>
    <lineage>
        <taxon>Eukaryota</taxon>
        <taxon>Fungi</taxon>
        <taxon>Dikarya</taxon>
        <taxon>Ascomycota</taxon>
        <taxon>Pezizomycotina</taxon>
        <taxon>Dothideomycetes</taxon>
        <taxon>Dothideomycetidae</taxon>
        <taxon>Mycosphaerellales</taxon>
        <taxon>Mycosphaerellaceae</taxon>
        <taxon>Pseudocercospora</taxon>
    </lineage>
</organism>
<dbReference type="KEGG" id="pfj:MYCFIDRAFT_181416"/>
<dbReference type="PANTHER" id="PTHR48100:SF54">
    <property type="entry name" value="PHOSPHATASE SPAC5H10.03-RELATED"/>
    <property type="match status" value="1"/>
</dbReference>
<dbReference type="SMART" id="SM00855">
    <property type="entry name" value="PGAM"/>
    <property type="match status" value="1"/>
</dbReference>
<protein>
    <recommendedName>
        <fullName evidence="4">Phosphoglycerate mutase-like protein</fullName>
    </recommendedName>
</protein>